<dbReference type="Gene3D" id="3.30.530.20">
    <property type="match status" value="1"/>
</dbReference>
<dbReference type="AlphaFoldDB" id="A0A561ULS0"/>
<dbReference type="Proteomes" id="UP000317940">
    <property type="component" value="Unassembled WGS sequence"/>
</dbReference>
<protein>
    <submittedName>
        <fullName evidence="1">Polyketide cyclase/dehydrase/lipid transport protein</fullName>
    </submittedName>
</protein>
<dbReference type="InterPro" id="IPR023393">
    <property type="entry name" value="START-like_dom_sf"/>
</dbReference>
<gene>
    <name evidence="1" type="ORF">FHX73_114186</name>
</gene>
<comment type="caution">
    <text evidence="1">The sequence shown here is derived from an EMBL/GenBank/DDBJ whole genome shotgun (WGS) entry which is preliminary data.</text>
</comment>
<dbReference type="RefSeq" id="WP_145906431.1">
    <property type="nucleotide sequence ID" value="NZ_BAAAMZ010000014.1"/>
</dbReference>
<keyword evidence="2" id="KW-1185">Reference proteome</keyword>
<dbReference type="SUPFAM" id="SSF55961">
    <property type="entry name" value="Bet v1-like"/>
    <property type="match status" value="1"/>
</dbReference>
<dbReference type="EMBL" id="VIWT01000001">
    <property type="protein sequence ID" value="TWG00312.1"/>
    <property type="molecule type" value="Genomic_DNA"/>
</dbReference>
<evidence type="ECO:0000313" key="1">
    <source>
        <dbReference type="EMBL" id="TWG00312.1"/>
    </source>
</evidence>
<name>A0A561ULS0_9ACTN</name>
<dbReference type="OrthoDB" id="191189at2"/>
<dbReference type="Pfam" id="PF10604">
    <property type="entry name" value="Polyketide_cyc2"/>
    <property type="match status" value="1"/>
</dbReference>
<evidence type="ECO:0000313" key="2">
    <source>
        <dbReference type="Proteomes" id="UP000317940"/>
    </source>
</evidence>
<accession>A0A561ULS0</accession>
<dbReference type="InterPro" id="IPR019587">
    <property type="entry name" value="Polyketide_cyclase/dehydratase"/>
</dbReference>
<sequence>MRHRVEVEMAAAPEAVWAVLTDVQSWHRWTPSIELIRRQEPQEPFGLGSRALVKQPRMRRAVWEVSAFEAGRSFDWRTGSPGARTEAGHELRPVPGGTRVILDLAVTGPLAPLGTLLYGRLIRQYLGQEAAGLKRWCETTATGP</sequence>
<proteinExistence type="predicted"/>
<reference evidence="1 2" key="1">
    <citation type="submission" date="2019-06" db="EMBL/GenBank/DDBJ databases">
        <title>Sequencing the genomes of 1000 actinobacteria strains.</title>
        <authorList>
            <person name="Klenk H.-P."/>
        </authorList>
    </citation>
    <scope>NUCLEOTIDE SEQUENCE [LARGE SCALE GENOMIC DNA]</scope>
    <source>
        <strain evidence="1 2">DSM 44826</strain>
    </source>
</reference>
<organism evidence="1 2">
    <name type="scientific">Kitasatospora viridis</name>
    <dbReference type="NCBI Taxonomy" id="281105"/>
    <lineage>
        <taxon>Bacteria</taxon>
        <taxon>Bacillati</taxon>
        <taxon>Actinomycetota</taxon>
        <taxon>Actinomycetes</taxon>
        <taxon>Kitasatosporales</taxon>
        <taxon>Streptomycetaceae</taxon>
        <taxon>Kitasatospora</taxon>
    </lineage>
</organism>